<name>A0A8S5SR47_9CAUD</name>
<dbReference type="EMBL" id="BK032656">
    <property type="protein sequence ID" value="DAF53533.1"/>
    <property type="molecule type" value="Genomic_DNA"/>
</dbReference>
<proteinExistence type="predicted"/>
<accession>A0A8S5SR47</accession>
<organism evidence="1">
    <name type="scientific">Podoviridae sp. ctCi71</name>
    <dbReference type="NCBI Taxonomy" id="2827725"/>
    <lineage>
        <taxon>Viruses</taxon>
        <taxon>Duplodnaviria</taxon>
        <taxon>Heunggongvirae</taxon>
        <taxon>Uroviricota</taxon>
        <taxon>Caudoviricetes</taxon>
    </lineage>
</organism>
<dbReference type="InterPro" id="IPR035408">
    <property type="entry name" value="Phi29_Phage_SSB"/>
</dbReference>
<reference evidence="1" key="1">
    <citation type="journal article" date="2021" name="Proc. Natl. Acad. Sci. U.S.A.">
        <title>A Catalog of Tens of Thousands of Viruses from Human Metagenomes Reveals Hidden Associations with Chronic Diseases.</title>
        <authorList>
            <person name="Tisza M.J."/>
            <person name="Buck C.B."/>
        </authorList>
    </citation>
    <scope>NUCLEOTIDE SEQUENCE</scope>
    <source>
        <strain evidence="1">CtCi71</strain>
    </source>
</reference>
<sequence>MENTNTALVAFNTENTELGTVQHFIDTSTREGKIKLYSALQNAEKLDEHLNEPLNMTNAVAQSVQVTDDQTGEISNTVRVIIVTDDGNAYAATSPTLAAGLNTMFGIFGTPNTWTEPLCIKVVERRSRRGFKFFSIEPVDEKTK</sequence>
<dbReference type="Pfam" id="PF17427">
    <property type="entry name" value="Phi29_Phage_SSB"/>
    <property type="match status" value="1"/>
</dbReference>
<protein>
    <submittedName>
        <fullName evidence="1">Single stranded DNA binding protein</fullName>
    </submittedName>
</protein>
<evidence type="ECO:0000313" key="1">
    <source>
        <dbReference type="EMBL" id="DAF53533.1"/>
    </source>
</evidence>